<dbReference type="KEGG" id="msx:AU14_17610"/>
<accession>W5YKW2</accession>
<dbReference type="Pfam" id="PF11123">
    <property type="entry name" value="DNA_Packaging_2"/>
    <property type="match status" value="1"/>
</dbReference>
<dbReference type="InterPro" id="IPR024345">
    <property type="entry name" value="DNA_matur_Phage_T7-like"/>
</dbReference>
<evidence type="ECO:0000313" key="2">
    <source>
        <dbReference type="Proteomes" id="UP000061489"/>
    </source>
</evidence>
<dbReference type="EMBL" id="CP007151">
    <property type="protein sequence ID" value="AHI29716.1"/>
    <property type="molecule type" value="Genomic_DNA"/>
</dbReference>
<sequence length="76" mass="8371">MSTDLESLLADLHLAITEQLLERVKTGVATASELNVARQMLKDNNIELRPNATSPLGKLADALPDAFDVDDQYPRH</sequence>
<name>W5YKW2_9GAMM</name>
<evidence type="ECO:0000313" key="1">
    <source>
        <dbReference type="EMBL" id="AHI29716.1"/>
    </source>
</evidence>
<organism evidence="1 2">
    <name type="scientific">Marinobacter similis</name>
    <dbReference type="NCBI Taxonomy" id="1420916"/>
    <lineage>
        <taxon>Bacteria</taxon>
        <taxon>Pseudomonadati</taxon>
        <taxon>Pseudomonadota</taxon>
        <taxon>Gammaproteobacteria</taxon>
        <taxon>Pseudomonadales</taxon>
        <taxon>Marinobacteraceae</taxon>
        <taxon>Marinobacter</taxon>
    </lineage>
</organism>
<dbReference type="RefSeq" id="WP_041342870.1">
    <property type="nucleotide sequence ID" value="NZ_CP007151.1"/>
</dbReference>
<gene>
    <name evidence="1" type="ORF">AU14_17610</name>
</gene>
<dbReference type="AlphaFoldDB" id="W5YKW2"/>
<dbReference type="Proteomes" id="UP000061489">
    <property type="component" value="Chromosome"/>
</dbReference>
<reference evidence="1 2" key="1">
    <citation type="journal article" date="2014" name="Genome Announc.">
        <title>Draft Genome Sequences of Marinobacter similis A3d10T and Marinobacter salarius R9SW1T.</title>
        <authorList>
            <person name="Ivanova E.P."/>
            <person name="Ng H.J."/>
            <person name="Webb H.K."/>
            <person name="Feng G."/>
            <person name="Oshima K."/>
            <person name="Hattori M."/>
            <person name="Ohkuma M."/>
            <person name="Sergeev A.F."/>
            <person name="Mikhailov V.V."/>
            <person name="Crawford R.J."/>
            <person name="Sawabe T."/>
        </authorList>
    </citation>
    <scope>NUCLEOTIDE SEQUENCE [LARGE SCALE GENOMIC DNA]</scope>
    <source>
        <strain evidence="1 2">A3d10</strain>
    </source>
</reference>
<proteinExistence type="predicted"/>
<protein>
    <submittedName>
        <fullName evidence="1">Uncharacterized protein</fullName>
    </submittedName>
</protein>
<keyword evidence="2" id="KW-1185">Reference proteome</keyword>
<dbReference type="STRING" id="1420916.AU14_17610"/>
<dbReference type="HOGENOM" id="CLU_179409_0_0_6"/>